<dbReference type="OrthoDB" id="2564485at2759"/>
<protein>
    <submittedName>
        <fullName evidence="3">Uncharacterized protein</fullName>
    </submittedName>
</protein>
<feature type="transmembrane region" description="Helical" evidence="2">
    <location>
        <begin position="345"/>
        <end position="367"/>
    </location>
</feature>
<keyword evidence="2" id="KW-0812">Transmembrane</keyword>
<keyword evidence="4" id="KW-1185">Reference proteome</keyword>
<sequence length="422" mass="47670">MNFIPPPLSSMSSVFAIEYPVTRTIQWRGLSLISYGGAFIVVIFLTLLNVALVGYETASVFQTDFNFTQHFWYTSLVPYKNSRQKGLCEPHLFSIGDQVRTVRNNFEWTVVSIERVSDHTSRAGFPYRGKALDNCDITRLGLNSTAPPGKLPVLLECFNIEGYHVTFTMIFQLVLYVEGQAEDLILPRKPPQDFSSVTIDPYLSAYDDFFFGEETRTTAVLDNHCPASSGTAECAQKLPSFKATVSNWVRPPRPLDSKTHAPLHNFIQTMYAWLRVELGIDSSNNFLLHREALPNVIIQGRNLTLYSVLEERWLWGQLPYNVSSLPIIEAEYLCKYQQLKSPGTLIISVLVAVLSMFSSGWAFYLFIISSLAKRSRGANSCEGHKNMLDQSVETLGYEPDTTTISGSQEREEWPLADLERGR</sequence>
<evidence type="ECO:0000313" key="3">
    <source>
        <dbReference type="EMBL" id="KAF9522554.1"/>
    </source>
</evidence>
<keyword evidence="2" id="KW-0472">Membrane</keyword>
<keyword evidence="2" id="KW-1133">Transmembrane helix</keyword>
<evidence type="ECO:0000256" key="2">
    <source>
        <dbReference type="SAM" id="Phobius"/>
    </source>
</evidence>
<dbReference type="AlphaFoldDB" id="A0A9P6E4T5"/>
<proteinExistence type="predicted"/>
<feature type="transmembrane region" description="Helical" evidence="2">
    <location>
        <begin position="32"/>
        <end position="55"/>
    </location>
</feature>
<evidence type="ECO:0000313" key="4">
    <source>
        <dbReference type="Proteomes" id="UP000807306"/>
    </source>
</evidence>
<comment type="caution">
    <text evidence="3">The sequence shown here is derived from an EMBL/GenBank/DDBJ whole genome shotgun (WGS) entry which is preliminary data.</text>
</comment>
<accession>A0A9P6E4T5</accession>
<organism evidence="3 4">
    <name type="scientific">Crepidotus variabilis</name>
    <dbReference type="NCBI Taxonomy" id="179855"/>
    <lineage>
        <taxon>Eukaryota</taxon>
        <taxon>Fungi</taxon>
        <taxon>Dikarya</taxon>
        <taxon>Basidiomycota</taxon>
        <taxon>Agaricomycotina</taxon>
        <taxon>Agaricomycetes</taxon>
        <taxon>Agaricomycetidae</taxon>
        <taxon>Agaricales</taxon>
        <taxon>Agaricineae</taxon>
        <taxon>Crepidotaceae</taxon>
        <taxon>Crepidotus</taxon>
    </lineage>
</organism>
<feature type="region of interest" description="Disordered" evidence="1">
    <location>
        <begin position="399"/>
        <end position="422"/>
    </location>
</feature>
<gene>
    <name evidence="3" type="ORF">CPB83DRAFT_96744</name>
</gene>
<feature type="compositionally biased region" description="Basic and acidic residues" evidence="1">
    <location>
        <begin position="408"/>
        <end position="422"/>
    </location>
</feature>
<dbReference type="Proteomes" id="UP000807306">
    <property type="component" value="Unassembled WGS sequence"/>
</dbReference>
<dbReference type="EMBL" id="MU157941">
    <property type="protein sequence ID" value="KAF9522554.1"/>
    <property type="molecule type" value="Genomic_DNA"/>
</dbReference>
<reference evidence="3" key="1">
    <citation type="submission" date="2020-11" db="EMBL/GenBank/DDBJ databases">
        <authorList>
            <consortium name="DOE Joint Genome Institute"/>
            <person name="Ahrendt S."/>
            <person name="Riley R."/>
            <person name="Andreopoulos W."/>
            <person name="Labutti K."/>
            <person name="Pangilinan J."/>
            <person name="Ruiz-Duenas F.J."/>
            <person name="Barrasa J.M."/>
            <person name="Sanchez-Garcia M."/>
            <person name="Camarero S."/>
            <person name="Miyauchi S."/>
            <person name="Serrano A."/>
            <person name="Linde D."/>
            <person name="Babiker R."/>
            <person name="Drula E."/>
            <person name="Ayuso-Fernandez I."/>
            <person name="Pacheco R."/>
            <person name="Padilla G."/>
            <person name="Ferreira P."/>
            <person name="Barriuso J."/>
            <person name="Kellner H."/>
            <person name="Castanera R."/>
            <person name="Alfaro M."/>
            <person name="Ramirez L."/>
            <person name="Pisabarro A.G."/>
            <person name="Kuo A."/>
            <person name="Tritt A."/>
            <person name="Lipzen A."/>
            <person name="He G."/>
            <person name="Yan M."/>
            <person name="Ng V."/>
            <person name="Cullen D."/>
            <person name="Martin F."/>
            <person name="Rosso M.-N."/>
            <person name="Henrissat B."/>
            <person name="Hibbett D."/>
            <person name="Martinez A.T."/>
            <person name="Grigoriev I.V."/>
        </authorList>
    </citation>
    <scope>NUCLEOTIDE SEQUENCE</scope>
    <source>
        <strain evidence="3">CBS 506.95</strain>
    </source>
</reference>
<evidence type="ECO:0000256" key="1">
    <source>
        <dbReference type="SAM" id="MobiDB-lite"/>
    </source>
</evidence>
<name>A0A9P6E4T5_9AGAR</name>